<organism evidence="2 3">
    <name type="scientific">Alterirhizorhabdus solaris</name>
    <dbReference type="NCBI Taxonomy" id="2529389"/>
    <lineage>
        <taxon>Bacteria</taxon>
        <taxon>Pseudomonadati</taxon>
        <taxon>Pseudomonadota</taxon>
        <taxon>Alphaproteobacteria</taxon>
        <taxon>Sphingomonadales</taxon>
        <taxon>Rhizorhabdaceae</taxon>
        <taxon>Alterirhizorhabdus</taxon>
    </lineage>
</organism>
<dbReference type="OrthoDB" id="2860904at2"/>
<comment type="caution">
    <text evidence="2">The sequence shown here is derived from an EMBL/GenBank/DDBJ whole genome shotgun (WGS) entry which is preliminary data.</text>
</comment>
<dbReference type="CDD" id="cd00531">
    <property type="entry name" value="NTF2_like"/>
    <property type="match status" value="1"/>
</dbReference>
<feature type="domain" description="SnoaL-like" evidence="1">
    <location>
        <begin position="14"/>
        <end position="133"/>
    </location>
</feature>
<reference evidence="2 3" key="1">
    <citation type="submission" date="2019-07" db="EMBL/GenBank/DDBJ databases">
        <title>Sphingomonas solaris sp. nov., isolated from a solar panel from Boston, Massachusetts.</title>
        <authorList>
            <person name="Tanner K."/>
            <person name="Pascual J."/>
            <person name="Mancuso C."/>
            <person name="Pereto J."/>
            <person name="Khalil A."/>
            <person name="Vilanova C."/>
        </authorList>
    </citation>
    <scope>NUCLEOTIDE SEQUENCE [LARGE SCALE GENOMIC DNA]</scope>
    <source>
        <strain evidence="2 3">R4DWN</strain>
    </source>
</reference>
<evidence type="ECO:0000313" key="2">
    <source>
        <dbReference type="EMBL" id="TVV77180.1"/>
    </source>
</evidence>
<sequence length="141" mass="16232">MANLRLTKGVDAVDERAITTILIRYATGIDTRDWALFRTCFSEDFEADYGVFGKWRGPREITEYMRAAHLDMGRTLHRITNISIWRQADEVQARSYVDALLMPAKSGGPVNRGIGAYDDRFVRTSEGWQISRRMFDPVLLR</sequence>
<gene>
    <name evidence="2" type="ORF">FOY91_01820</name>
</gene>
<evidence type="ECO:0000259" key="1">
    <source>
        <dbReference type="Pfam" id="PF13577"/>
    </source>
</evidence>
<dbReference type="AlphaFoldDB" id="A0A558RCX1"/>
<proteinExistence type="predicted"/>
<keyword evidence="3" id="KW-1185">Reference proteome</keyword>
<dbReference type="InterPro" id="IPR037401">
    <property type="entry name" value="SnoaL-like"/>
</dbReference>
<dbReference type="Proteomes" id="UP000318681">
    <property type="component" value="Unassembled WGS sequence"/>
</dbReference>
<dbReference type="EMBL" id="VNIM01000004">
    <property type="protein sequence ID" value="TVV77180.1"/>
    <property type="molecule type" value="Genomic_DNA"/>
</dbReference>
<name>A0A558RCX1_9SPHN</name>
<dbReference type="Pfam" id="PF13577">
    <property type="entry name" value="SnoaL_4"/>
    <property type="match status" value="1"/>
</dbReference>
<accession>A0A558RCX1</accession>
<protein>
    <submittedName>
        <fullName evidence="2">Nuclear transport factor 2 family protein</fullName>
    </submittedName>
</protein>
<evidence type="ECO:0000313" key="3">
    <source>
        <dbReference type="Proteomes" id="UP000318681"/>
    </source>
</evidence>
<dbReference type="Gene3D" id="3.10.450.50">
    <property type="match status" value="1"/>
</dbReference>
<dbReference type="SUPFAM" id="SSF54427">
    <property type="entry name" value="NTF2-like"/>
    <property type="match status" value="1"/>
</dbReference>
<dbReference type="InterPro" id="IPR032710">
    <property type="entry name" value="NTF2-like_dom_sf"/>
</dbReference>